<evidence type="ECO:0000313" key="2">
    <source>
        <dbReference type="EMBL" id="KAJ7625403.1"/>
    </source>
</evidence>
<feature type="region of interest" description="Disordered" evidence="1">
    <location>
        <begin position="167"/>
        <end position="226"/>
    </location>
</feature>
<dbReference type="EMBL" id="JARKIE010000597">
    <property type="protein sequence ID" value="KAJ7625403.1"/>
    <property type="molecule type" value="Genomic_DNA"/>
</dbReference>
<dbReference type="AlphaFoldDB" id="A0AAD7BM43"/>
<name>A0AAD7BM43_MYCRO</name>
<protein>
    <submittedName>
        <fullName evidence="2">Uncharacterized protein</fullName>
    </submittedName>
</protein>
<proteinExistence type="predicted"/>
<comment type="caution">
    <text evidence="2">The sequence shown here is derived from an EMBL/GenBank/DDBJ whole genome shotgun (WGS) entry which is preliminary data.</text>
</comment>
<feature type="region of interest" description="Disordered" evidence="1">
    <location>
        <begin position="251"/>
        <end position="320"/>
    </location>
</feature>
<reference evidence="2" key="1">
    <citation type="submission" date="2023-03" db="EMBL/GenBank/DDBJ databases">
        <title>Massive genome expansion in bonnet fungi (Mycena s.s.) driven by repeated elements and novel gene families across ecological guilds.</title>
        <authorList>
            <consortium name="Lawrence Berkeley National Laboratory"/>
            <person name="Harder C.B."/>
            <person name="Miyauchi S."/>
            <person name="Viragh M."/>
            <person name="Kuo A."/>
            <person name="Thoen E."/>
            <person name="Andreopoulos B."/>
            <person name="Lu D."/>
            <person name="Skrede I."/>
            <person name="Drula E."/>
            <person name="Henrissat B."/>
            <person name="Morin E."/>
            <person name="Kohler A."/>
            <person name="Barry K."/>
            <person name="LaButti K."/>
            <person name="Morin E."/>
            <person name="Salamov A."/>
            <person name="Lipzen A."/>
            <person name="Mereny Z."/>
            <person name="Hegedus B."/>
            <person name="Baldrian P."/>
            <person name="Stursova M."/>
            <person name="Weitz H."/>
            <person name="Taylor A."/>
            <person name="Grigoriev I.V."/>
            <person name="Nagy L.G."/>
            <person name="Martin F."/>
            <person name="Kauserud H."/>
        </authorList>
    </citation>
    <scope>NUCLEOTIDE SEQUENCE</scope>
    <source>
        <strain evidence="2">CBHHK067</strain>
    </source>
</reference>
<evidence type="ECO:0000313" key="3">
    <source>
        <dbReference type="Proteomes" id="UP001221757"/>
    </source>
</evidence>
<dbReference type="Proteomes" id="UP001221757">
    <property type="component" value="Unassembled WGS sequence"/>
</dbReference>
<keyword evidence="3" id="KW-1185">Reference proteome</keyword>
<feature type="compositionally biased region" description="Low complexity" evidence="1">
    <location>
        <begin position="195"/>
        <end position="226"/>
    </location>
</feature>
<organism evidence="2 3">
    <name type="scientific">Mycena rosella</name>
    <name type="common">Pink bonnet</name>
    <name type="synonym">Agaricus rosellus</name>
    <dbReference type="NCBI Taxonomy" id="1033263"/>
    <lineage>
        <taxon>Eukaryota</taxon>
        <taxon>Fungi</taxon>
        <taxon>Dikarya</taxon>
        <taxon>Basidiomycota</taxon>
        <taxon>Agaricomycotina</taxon>
        <taxon>Agaricomycetes</taxon>
        <taxon>Agaricomycetidae</taxon>
        <taxon>Agaricales</taxon>
        <taxon>Marasmiineae</taxon>
        <taxon>Mycenaceae</taxon>
        <taxon>Mycena</taxon>
    </lineage>
</organism>
<evidence type="ECO:0000256" key="1">
    <source>
        <dbReference type="SAM" id="MobiDB-lite"/>
    </source>
</evidence>
<gene>
    <name evidence="2" type="ORF">B0H17DRAFT_568203</name>
</gene>
<accession>A0AAD7BM43</accession>
<sequence length="365" mass="40316">MPVITICNQFVFLVWRRSQCLSSSLQGSLFSSSPVWYGFYLDASVRDSSPFQSTLSRGVRRIFRLASCDKPWAGKDTTRLPLCSPAQSNPYRYRPHHAQERATLVHLLSTEASSCCNRTVIVRSEHIFSSAPDPQTSPSAPILTALVRPPALRVSPPAANHVEVPVPRVGRPRRHGPAHTRPSPASSRDRTCGILTPMSPTLSSTSTLQFTPRQLRPRRPWSSSSAQSSLRCYVAGSCATPTVTWTDARTLSHCSSRHRPPRPTSSPFRPRLPRCTRNQSSRARPRGSSWRASPPGGTGPSRGSLHALCPQTQGPQTRGRVPVHTACADRCARWIRCSASCRLARRRRFSRTNLLVTASWGKRAG</sequence>